<feature type="domain" description="Restriction endonuclease type IV Mrr" evidence="1">
    <location>
        <begin position="157"/>
        <end position="272"/>
    </location>
</feature>
<keyword evidence="4" id="KW-1185">Reference proteome</keyword>
<dbReference type="InterPro" id="IPR052906">
    <property type="entry name" value="Type_IV_Methyl-Rstrct_Enzyme"/>
</dbReference>
<dbReference type="Pfam" id="PF04471">
    <property type="entry name" value="Mrr_cat"/>
    <property type="match status" value="1"/>
</dbReference>
<dbReference type="AlphaFoldDB" id="A0A0H4PEQ0"/>
<keyword evidence="3" id="KW-0540">Nuclease</keyword>
<organism evidence="3 4">
    <name type="scientific">Cyclobacterium amurskyense</name>
    <dbReference type="NCBI Taxonomy" id="320787"/>
    <lineage>
        <taxon>Bacteria</taxon>
        <taxon>Pseudomonadati</taxon>
        <taxon>Bacteroidota</taxon>
        <taxon>Cytophagia</taxon>
        <taxon>Cytophagales</taxon>
        <taxon>Cyclobacteriaceae</taxon>
        <taxon>Cyclobacterium</taxon>
    </lineage>
</organism>
<dbReference type="RefSeq" id="WP_048641890.1">
    <property type="nucleotide sequence ID" value="NZ_CP012040.1"/>
</dbReference>
<dbReference type="PATRIC" id="fig|320787.5.peg.2364"/>
<reference evidence="3 4" key="1">
    <citation type="submission" date="2015-07" db="EMBL/GenBank/DDBJ databases">
        <authorList>
            <person name="Kim K.M."/>
        </authorList>
    </citation>
    <scope>NUCLEOTIDE SEQUENCE [LARGE SCALE GENOMIC DNA]</scope>
    <source>
        <strain evidence="3 4">KCTC 12363</strain>
    </source>
</reference>
<dbReference type="PANTHER" id="PTHR30015">
    <property type="entry name" value="MRR RESTRICTION SYSTEM PROTEIN"/>
    <property type="match status" value="1"/>
</dbReference>
<gene>
    <name evidence="3" type="ORF">CA2015_2149</name>
</gene>
<keyword evidence="3" id="KW-0255">Endonuclease</keyword>
<evidence type="ECO:0000313" key="3">
    <source>
        <dbReference type="EMBL" id="AKP51570.1"/>
    </source>
</evidence>
<name>A0A0H4PEQ0_9BACT</name>
<dbReference type="InterPro" id="IPR025745">
    <property type="entry name" value="Mrr-like_N_dom"/>
</dbReference>
<sequence length="298" mass="33802">MELPKYHETFMPILDTLSTIESISSRELAIKVRDKYYSGLPKELLDKKTSTGANTLIDRILWGKSYLKMGKFVFYPNRGMVQIGEKGKQALASGKLLLSDLQNDPDFIQHRSSVKSKKDDKAELETVDVDNASPQDLIDTGFETIEIEVKTDLLDKLKEIDPYFFEKVILILLKRMGYGDFIETSKSGDGGIDGIINEDKLGLEKIYTQAKRYNENKVREKDIRNFIGAMSGDTSKGVFITTSTFDDSAIKKAREAHHSIILIDGPKLVDLMHQYNVGVQVKTTYEVKEIDYDFFEGE</sequence>
<dbReference type="KEGG" id="camu:CA2015_2149"/>
<evidence type="ECO:0000313" key="4">
    <source>
        <dbReference type="Proteomes" id="UP000036520"/>
    </source>
</evidence>
<dbReference type="Gene3D" id="3.40.1350.10">
    <property type="match status" value="1"/>
</dbReference>
<dbReference type="SUPFAM" id="SSF52980">
    <property type="entry name" value="Restriction endonuclease-like"/>
    <property type="match status" value="1"/>
</dbReference>
<dbReference type="OrthoDB" id="9803736at2"/>
<feature type="domain" description="Restriction system protein Mrr-like N-terminal" evidence="2">
    <location>
        <begin position="6"/>
        <end position="92"/>
    </location>
</feature>
<proteinExistence type="predicted"/>
<dbReference type="Proteomes" id="UP000036520">
    <property type="component" value="Chromosome"/>
</dbReference>
<dbReference type="PANTHER" id="PTHR30015:SF7">
    <property type="entry name" value="TYPE IV METHYL-DIRECTED RESTRICTION ENZYME ECOKMRR"/>
    <property type="match status" value="1"/>
</dbReference>
<dbReference type="GO" id="GO:0015666">
    <property type="term" value="F:restriction endodeoxyribonuclease activity"/>
    <property type="evidence" value="ECO:0007669"/>
    <property type="project" value="TreeGrafter"/>
</dbReference>
<dbReference type="GO" id="GO:0003677">
    <property type="term" value="F:DNA binding"/>
    <property type="evidence" value="ECO:0007669"/>
    <property type="project" value="InterPro"/>
</dbReference>
<dbReference type="Pfam" id="PF14338">
    <property type="entry name" value="Mrr_N"/>
    <property type="match status" value="1"/>
</dbReference>
<dbReference type="InterPro" id="IPR011335">
    <property type="entry name" value="Restrct_endonuc-II-like"/>
</dbReference>
<evidence type="ECO:0000259" key="2">
    <source>
        <dbReference type="Pfam" id="PF14338"/>
    </source>
</evidence>
<dbReference type="EMBL" id="CP012040">
    <property type="protein sequence ID" value="AKP51570.1"/>
    <property type="molecule type" value="Genomic_DNA"/>
</dbReference>
<dbReference type="InterPro" id="IPR007560">
    <property type="entry name" value="Restrct_endonuc_IV_Mrr"/>
</dbReference>
<dbReference type="InterPro" id="IPR011856">
    <property type="entry name" value="tRNA_endonuc-like_dom_sf"/>
</dbReference>
<protein>
    <submittedName>
        <fullName evidence="3">Restriction endonuclease</fullName>
    </submittedName>
</protein>
<dbReference type="STRING" id="320787.CA2015_2149"/>
<keyword evidence="3" id="KW-0378">Hydrolase</keyword>
<accession>A0A0H4PEQ0</accession>
<dbReference type="GO" id="GO:0009307">
    <property type="term" value="P:DNA restriction-modification system"/>
    <property type="evidence" value="ECO:0007669"/>
    <property type="project" value="InterPro"/>
</dbReference>
<evidence type="ECO:0000259" key="1">
    <source>
        <dbReference type="Pfam" id="PF04471"/>
    </source>
</evidence>